<reference evidence="1" key="2">
    <citation type="submission" date="2020-09" db="EMBL/GenBank/DDBJ databases">
        <authorList>
            <person name="Sun Q."/>
            <person name="Zhou Y."/>
        </authorList>
    </citation>
    <scope>NUCLEOTIDE SEQUENCE</scope>
    <source>
        <strain evidence="1">CGMCC 4.7308</strain>
    </source>
</reference>
<keyword evidence="2" id="KW-1185">Reference proteome</keyword>
<dbReference type="EMBL" id="BMNA01000003">
    <property type="protein sequence ID" value="GGL99233.1"/>
    <property type="molecule type" value="Genomic_DNA"/>
</dbReference>
<gene>
    <name evidence="1" type="ORF">GCM10011594_19020</name>
</gene>
<evidence type="ECO:0000313" key="2">
    <source>
        <dbReference type="Proteomes" id="UP000655208"/>
    </source>
</evidence>
<evidence type="ECO:0000313" key="1">
    <source>
        <dbReference type="EMBL" id="GGL99233.1"/>
    </source>
</evidence>
<proteinExistence type="predicted"/>
<dbReference type="RefSeq" id="WP_188941263.1">
    <property type="nucleotide sequence ID" value="NZ_BMNA01000003.1"/>
</dbReference>
<protein>
    <submittedName>
        <fullName evidence="1">Uncharacterized protein</fullName>
    </submittedName>
</protein>
<sequence length="159" mass="16337">MASASTSAAALTPFTVGSTVGFAIRPSFVPHSEPSGSELRGSPVVIGTGRPGATELPAQDLYPRVAVVRARAGRALYVTINGSSSCPQVPVTLVATDSHTVVLSTAYRDGVDPAATRAPVSCSADDAATTSRVDLPDQVDLRGRLTVVVDRRTLVLPPA</sequence>
<accession>A0A917SW52</accession>
<comment type="caution">
    <text evidence="1">The sequence shown here is derived from an EMBL/GenBank/DDBJ whole genome shotgun (WGS) entry which is preliminary data.</text>
</comment>
<organism evidence="1 2">
    <name type="scientific">Nakamurella endophytica</name>
    <dbReference type="NCBI Taxonomy" id="1748367"/>
    <lineage>
        <taxon>Bacteria</taxon>
        <taxon>Bacillati</taxon>
        <taxon>Actinomycetota</taxon>
        <taxon>Actinomycetes</taxon>
        <taxon>Nakamurellales</taxon>
        <taxon>Nakamurellaceae</taxon>
        <taxon>Nakamurella</taxon>
    </lineage>
</organism>
<name>A0A917SW52_9ACTN</name>
<dbReference type="AlphaFoldDB" id="A0A917SW52"/>
<dbReference type="Proteomes" id="UP000655208">
    <property type="component" value="Unassembled WGS sequence"/>
</dbReference>
<reference evidence="1" key="1">
    <citation type="journal article" date="2014" name="Int. J. Syst. Evol. Microbiol.">
        <title>Complete genome sequence of Corynebacterium casei LMG S-19264T (=DSM 44701T), isolated from a smear-ripened cheese.</title>
        <authorList>
            <consortium name="US DOE Joint Genome Institute (JGI-PGF)"/>
            <person name="Walter F."/>
            <person name="Albersmeier A."/>
            <person name="Kalinowski J."/>
            <person name="Ruckert C."/>
        </authorList>
    </citation>
    <scope>NUCLEOTIDE SEQUENCE</scope>
    <source>
        <strain evidence="1">CGMCC 4.7308</strain>
    </source>
</reference>